<sequence>MRVIREGSLSALGQDVVCAALSGITGRSSWRVGRPRCAASFAAAGVVPPRSPGAVMEAKIPPHNTAADRVMDTNIPVASEALPPPPGTRWCAEQNFKVAISCCGQTTSSPIEFMT</sequence>
<keyword evidence="2" id="KW-1185">Reference proteome</keyword>
<organism evidence="1 2">
    <name type="scientific">Pleurodeles waltl</name>
    <name type="common">Iberian ribbed newt</name>
    <dbReference type="NCBI Taxonomy" id="8319"/>
    <lineage>
        <taxon>Eukaryota</taxon>
        <taxon>Metazoa</taxon>
        <taxon>Chordata</taxon>
        <taxon>Craniata</taxon>
        <taxon>Vertebrata</taxon>
        <taxon>Euteleostomi</taxon>
        <taxon>Amphibia</taxon>
        <taxon>Batrachia</taxon>
        <taxon>Caudata</taxon>
        <taxon>Salamandroidea</taxon>
        <taxon>Salamandridae</taxon>
        <taxon>Pleurodelinae</taxon>
        <taxon>Pleurodeles</taxon>
    </lineage>
</organism>
<gene>
    <name evidence="1" type="ORF">NDU88_002584</name>
</gene>
<reference evidence="1" key="1">
    <citation type="journal article" date="2022" name="bioRxiv">
        <title>Sequencing and chromosome-scale assembly of the giantPleurodeles waltlgenome.</title>
        <authorList>
            <person name="Brown T."/>
            <person name="Elewa A."/>
            <person name="Iarovenko S."/>
            <person name="Subramanian E."/>
            <person name="Araus A.J."/>
            <person name="Petzold A."/>
            <person name="Susuki M."/>
            <person name="Suzuki K.-i.T."/>
            <person name="Hayashi T."/>
            <person name="Toyoda A."/>
            <person name="Oliveira C."/>
            <person name="Osipova E."/>
            <person name="Leigh N.D."/>
            <person name="Simon A."/>
            <person name="Yun M.H."/>
        </authorList>
    </citation>
    <scope>NUCLEOTIDE SEQUENCE</scope>
    <source>
        <strain evidence="1">20211129_DDA</strain>
        <tissue evidence="1">Liver</tissue>
    </source>
</reference>
<dbReference type="EMBL" id="JANPWB010000014">
    <property type="protein sequence ID" value="KAJ1097466.1"/>
    <property type="molecule type" value="Genomic_DNA"/>
</dbReference>
<evidence type="ECO:0000313" key="1">
    <source>
        <dbReference type="EMBL" id="KAJ1097466.1"/>
    </source>
</evidence>
<dbReference type="Proteomes" id="UP001066276">
    <property type="component" value="Chromosome 10"/>
</dbReference>
<name>A0AAV7M211_PLEWA</name>
<dbReference type="AlphaFoldDB" id="A0AAV7M211"/>
<comment type="caution">
    <text evidence="1">The sequence shown here is derived from an EMBL/GenBank/DDBJ whole genome shotgun (WGS) entry which is preliminary data.</text>
</comment>
<protein>
    <submittedName>
        <fullName evidence="1">Uncharacterized protein</fullName>
    </submittedName>
</protein>
<evidence type="ECO:0000313" key="2">
    <source>
        <dbReference type="Proteomes" id="UP001066276"/>
    </source>
</evidence>
<accession>A0AAV7M211</accession>
<proteinExistence type="predicted"/>